<dbReference type="GeneID" id="17296528"/>
<dbReference type="EMBL" id="JH993036">
    <property type="protein sequence ID" value="EKX39806.1"/>
    <property type="molecule type" value="Genomic_DNA"/>
</dbReference>
<reference evidence="2 4" key="1">
    <citation type="journal article" date="2012" name="Nature">
        <title>Algal genomes reveal evolutionary mosaicism and the fate of nucleomorphs.</title>
        <authorList>
            <consortium name="DOE Joint Genome Institute"/>
            <person name="Curtis B.A."/>
            <person name="Tanifuji G."/>
            <person name="Burki F."/>
            <person name="Gruber A."/>
            <person name="Irimia M."/>
            <person name="Maruyama S."/>
            <person name="Arias M.C."/>
            <person name="Ball S.G."/>
            <person name="Gile G.H."/>
            <person name="Hirakawa Y."/>
            <person name="Hopkins J.F."/>
            <person name="Kuo A."/>
            <person name="Rensing S.A."/>
            <person name="Schmutz J."/>
            <person name="Symeonidi A."/>
            <person name="Elias M."/>
            <person name="Eveleigh R.J."/>
            <person name="Herman E.K."/>
            <person name="Klute M.J."/>
            <person name="Nakayama T."/>
            <person name="Obornik M."/>
            <person name="Reyes-Prieto A."/>
            <person name="Armbrust E.V."/>
            <person name="Aves S.J."/>
            <person name="Beiko R.G."/>
            <person name="Coutinho P."/>
            <person name="Dacks J.B."/>
            <person name="Durnford D.G."/>
            <person name="Fast N.M."/>
            <person name="Green B.R."/>
            <person name="Grisdale C.J."/>
            <person name="Hempel F."/>
            <person name="Henrissat B."/>
            <person name="Hoppner M.P."/>
            <person name="Ishida K."/>
            <person name="Kim E."/>
            <person name="Koreny L."/>
            <person name="Kroth P.G."/>
            <person name="Liu Y."/>
            <person name="Malik S.B."/>
            <person name="Maier U.G."/>
            <person name="McRose D."/>
            <person name="Mock T."/>
            <person name="Neilson J.A."/>
            <person name="Onodera N.T."/>
            <person name="Poole A.M."/>
            <person name="Pritham E.J."/>
            <person name="Richards T.A."/>
            <person name="Rocap G."/>
            <person name="Roy S.W."/>
            <person name="Sarai C."/>
            <person name="Schaack S."/>
            <person name="Shirato S."/>
            <person name="Slamovits C.H."/>
            <person name="Spencer D.F."/>
            <person name="Suzuki S."/>
            <person name="Worden A.Z."/>
            <person name="Zauner S."/>
            <person name="Barry K."/>
            <person name="Bell C."/>
            <person name="Bharti A.K."/>
            <person name="Crow J.A."/>
            <person name="Grimwood J."/>
            <person name="Kramer R."/>
            <person name="Lindquist E."/>
            <person name="Lucas S."/>
            <person name="Salamov A."/>
            <person name="McFadden G.I."/>
            <person name="Lane C.E."/>
            <person name="Keeling P.J."/>
            <person name="Gray M.W."/>
            <person name="Grigoriev I.V."/>
            <person name="Archibald J.M."/>
        </authorList>
    </citation>
    <scope>NUCLEOTIDE SEQUENCE</scope>
    <source>
        <strain evidence="2 4">CCMP2712</strain>
    </source>
</reference>
<proteinExistence type="predicted"/>
<sequence>MMAATTLPRNVSNESLGGMMPRAYSSSSLDAVLESNEGWPGEEEGAPESTSNGNLGVDFDFLNRSSNAPPTPHNWTATPRAMAMEGSGDLAFLSRGIPESMGTMHAGQPTIEQGNGVTGKRMQRTHSHNNLVREAAHGNRGMPRPPSYEKLSRVCRSDFPQLVESPPQPRRY</sequence>
<dbReference type="KEGG" id="gtt:GUITHDRAFT_154299"/>
<feature type="region of interest" description="Disordered" evidence="1">
    <location>
        <begin position="135"/>
        <end position="172"/>
    </location>
</feature>
<dbReference type="HOGENOM" id="CLU_1558200_0_0_1"/>
<reference evidence="3" key="3">
    <citation type="submission" date="2016-03" db="UniProtKB">
        <authorList>
            <consortium name="EnsemblProtists"/>
        </authorList>
    </citation>
    <scope>IDENTIFICATION</scope>
</reference>
<dbReference type="EnsemblProtists" id="EKX39806">
    <property type="protein sequence ID" value="EKX39806"/>
    <property type="gene ID" value="GUITHDRAFT_154299"/>
</dbReference>
<evidence type="ECO:0000256" key="1">
    <source>
        <dbReference type="SAM" id="MobiDB-lite"/>
    </source>
</evidence>
<protein>
    <submittedName>
        <fullName evidence="2 3">Uncharacterized protein</fullName>
    </submittedName>
</protein>
<gene>
    <name evidence="2" type="ORF">GUITHDRAFT_154299</name>
</gene>
<dbReference type="RefSeq" id="XP_005826786.1">
    <property type="nucleotide sequence ID" value="XM_005826729.1"/>
</dbReference>
<dbReference type="Proteomes" id="UP000011087">
    <property type="component" value="Unassembled WGS sequence"/>
</dbReference>
<dbReference type="AlphaFoldDB" id="L1IU90"/>
<evidence type="ECO:0000313" key="3">
    <source>
        <dbReference type="EnsemblProtists" id="EKX39806"/>
    </source>
</evidence>
<feature type="region of interest" description="Disordered" evidence="1">
    <location>
        <begin position="28"/>
        <end position="55"/>
    </location>
</feature>
<organism evidence="2">
    <name type="scientific">Guillardia theta (strain CCMP2712)</name>
    <name type="common">Cryptophyte</name>
    <dbReference type="NCBI Taxonomy" id="905079"/>
    <lineage>
        <taxon>Eukaryota</taxon>
        <taxon>Cryptophyceae</taxon>
        <taxon>Pyrenomonadales</taxon>
        <taxon>Geminigeraceae</taxon>
        <taxon>Guillardia</taxon>
    </lineage>
</organism>
<dbReference type="PaxDb" id="55529-EKX39806"/>
<name>L1IU90_GUITC</name>
<evidence type="ECO:0000313" key="2">
    <source>
        <dbReference type="EMBL" id="EKX39806.1"/>
    </source>
</evidence>
<evidence type="ECO:0000313" key="4">
    <source>
        <dbReference type="Proteomes" id="UP000011087"/>
    </source>
</evidence>
<accession>L1IU90</accession>
<keyword evidence="4" id="KW-1185">Reference proteome</keyword>
<reference evidence="4" key="2">
    <citation type="submission" date="2012-11" db="EMBL/GenBank/DDBJ databases">
        <authorList>
            <person name="Kuo A."/>
            <person name="Curtis B.A."/>
            <person name="Tanifuji G."/>
            <person name="Burki F."/>
            <person name="Gruber A."/>
            <person name="Irimia M."/>
            <person name="Maruyama S."/>
            <person name="Arias M.C."/>
            <person name="Ball S.G."/>
            <person name="Gile G.H."/>
            <person name="Hirakawa Y."/>
            <person name="Hopkins J.F."/>
            <person name="Rensing S.A."/>
            <person name="Schmutz J."/>
            <person name="Symeonidi A."/>
            <person name="Elias M."/>
            <person name="Eveleigh R.J."/>
            <person name="Herman E.K."/>
            <person name="Klute M.J."/>
            <person name="Nakayama T."/>
            <person name="Obornik M."/>
            <person name="Reyes-Prieto A."/>
            <person name="Armbrust E.V."/>
            <person name="Aves S.J."/>
            <person name="Beiko R.G."/>
            <person name="Coutinho P."/>
            <person name="Dacks J.B."/>
            <person name="Durnford D.G."/>
            <person name="Fast N.M."/>
            <person name="Green B.R."/>
            <person name="Grisdale C."/>
            <person name="Hempe F."/>
            <person name="Henrissat B."/>
            <person name="Hoppner M.P."/>
            <person name="Ishida K.-I."/>
            <person name="Kim E."/>
            <person name="Koreny L."/>
            <person name="Kroth P.G."/>
            <person name="Liu Y."/>
            <person name="Malik S.-B."/>
            <person name="Maier U.G."/>
            <person name="McRose D."/>
            <person name="Mock T."/>
            <person name="Neilson J.A."/>
            <person name="Onodera N.T."/>
            <person name="Poole A.M."/>
            <person name="Pritham E.J."/>
            <person name="Richards T.A."/>
            <person name="Rocap G."/>
            <person name="Roy S.W."/>
            <person name="Sarai C."/>
            <person name="Schaack S."/>
            <person name="Shirato S."/>
            <person name="Slamovits C.H."/>
            <person name="Spencer D.F."/>
            <person name="Suzuki S."/>
            <person name="Worden A.Z."/>
            <person name="Zauner S."/>
            <person name="Barry K."/>
            <person name="Bell C."/>
            <person name="Bharti A.K."/>
            <person name="Crow J.A."/>
            <person name="Grimwood J."/>
            <person name="Kramer R."/>
            <person name="Lindquist E."/>
            <person name="Lucas S."/>
            <person name="Salamov A."/>
            <person name="McFadden G.I."/>
            <person name="Lane C.E."/>
            <person name="Keeling P.J."/>
            <person name="Gray M.W."/>
            <person name="Grigoriev I.V."/>
            <person name="Archibald J.M."/>
        </authorList>
    </citation>
    <scope>NUCLEOTIDE SEQUENCE</scope>
    <source>
        <strain evidence="4">CCMP2712</strain>
    </source>
</reference>